<evidence type="ECO:0000256" key="1">
    <source>
        <dbReference type="SAM" id="Phobius"/>
    </source>
</evidence>
<evidence type="ECO:0000313" key="3">
    <source>
        <dbReference type="Proteomes" id="UP001140949"/>
    </source>
</evidence>
<reference evidence="2" key="1">
    <citation type="journal article" date="2023" name="GigaByte">
        <title>Genome assembly of the bearded iris, Iris pallida Lam.</title>
        <authorList>
            <person name="Bruccoleri R.E."/>
            <person name="Oakeley E.J."/>
            <person name="Faust A.M.E."/>
            <person name="Altorfer M."/>
            <person name="Dessus-Babus S."/>
            <person name="Burckhardt D."/>
            <person name="Oertli M."/>
            <person name="Naumann U."/>
            <person name="Petersen F."/>
            <person name="Wong J."/>
        </authorList>
    </citation>
    <scope>NUCLEOTIDE SEQUENCE</scope>
    <source>
        <strain evidence="2">GSM-AAB239-AS_SAM_17_03QT</strain>
    </source>
</reference>
<name>A0AAX6DWG7_IRIPA</name>
<dbReference type="AlphaFoldDB" id="A0AAX6DWG7"/>
<keyword evidence="1" id="KW-0472">Membrane</keyword>
<evidence type="ECO:0000313" key="2">
    <source>
        <dbReference type="EMBL" id="KAJ6796029.1"/>
    </source>
</evidence>
<sequence>MIIRLYLKCFQTCFFYFCFSHSKKKELLFVCLSSFLLFNLGVSLVGFINLVKFLAMSFS</sequence>
<organism evidence="2 3">
    <name type="scientific">Iris pallida</name>
    <name type="common">Sweet iris</name>
    <dbReference type="NCBI Taxonomy" id="29817"/>
    <lineage>
        <taxon>Eukaryota</taxon>
        <taxon>Viridiplantae</taxon>
        <taxon>Streptophyta</taxon>
        <taxon>Embryophyta</taxon>
        <taxon>Tracheophyta</taxon>
        <taxon>Spermatophyta</taxon>
        <taxon>Magnoliopsida</taxon>
        <taxon>Liliopsida</taxon>
        <taxon>Asparagales</taxon>
        <taxon>Iridaceae</taxon>
        <taxon>Iridoideae</taxon>
        <taxon>Irideae</taxon>
        <taxon>Iris</taxon>
    </lineage>
</organism>
<accession>A0AAX6DWG7</accession>
<gene>
    <name evidence="2" type="ORF">M6B38_221510</name>
</gene>
<evidence type="ECO:0008006" key="4">
    <source>
        <dbReference type="Google" id="ProtNLM"/>
    </source>
</evidence>
<keyword evidence="1" id="KW-0812">Transmembrane</keyword>
<keyword evidence="1" id="KW-1133">Transmembrane helix</keyword>
<feature type="transmembrane region" description="Helical" evidence="1">
    <location>
        <begin position="27"/>
        <end position="51"/>
    </location>
</feature>
<dbReference type="EMBL" id="JANAVB010041420">
    <property type="protein sequence ID" value="KAJ6796029.1"/>
    <property type="molecule type" value="Genomic_DNA"/>
</dbReference>
<comment type="caution">
    <text evidence="2">The sequence shown here is derived from an EMBL/GenBank/DDBJ whole genome shotgun (WGS) entry which is preliminary data.</text>
</comment>
<protein>
    <recommendedName>
        <fullName evidence="4">NADH dehydrogenase subunit 4L</fullName>
    </recommendedName>
</protein>
<reference evidence="2" key="2">
    <citation type="submission" date="2023-04" db="EMBL/GenBank/DDBJ databases">
        <authorList>
            <person name="Bruccoleri R.E."/>
            <person name="Oakeley E.J."/>
            <person name="Faust A.-M."/>
            <person name="Dessus-Babus S."/>
            <person name="Altorfer M."/>
            <person name="Burckhardt D."/>
            <person name="Oertli M."/>
            <person name="Naumann U."/>
            <person name="Petersen F."/>
            <person name="Wong J."/>
        </authorList>
    </citation>
    <scope>NUCLEOTIDE SEQUENCE</scope>
    <source>
        <strain evidence="2">GSM-AAB239-AS_SAM_17_03QT</strain>
        <tissue evidence="2">Leaf</tissue>
    </source>
</reference>
<proteinExistence type="predicted"/>
<dbReference type="Proteomes" id="UP001140949">
    <property type="component" value="Unassembled WGS sequence"/>
</dbReference>
<keyword evidence="3" id="KW-1185">Reference proteome</keyword>